<organism evidence="3 4">
    <name type="scientific">Vespula maculifrons</name>
    <name type="common">Eastern yellow jacket</name>
    <name type="synonym">Wasp</name>
    <dbReference type="NCBI Taxonomy" id="7453"/>
    <lineage>
        <taxon>Eukaryota</taxon>
        <taxon>Metazoa</taxon>
        <taxon>Ecdysozoa</taxon>
        <taxon>Arthropoda</taxon>
        <taxon>Hexapoda</taxon>
        <taxon>Insecta</taxon>
        <taxon>Pterygota</taxon>
        <taxon>Neoptera</taxon>
        <taxon>Endopterygota</taxon>
        <taxon>Hymenoptera</taxon>
        <taxon>Apocrita</taxon>
        <taxon>Aculeata</taxon>
        <taxon>Vespoidea</taxon>
        <taxon>Vespidae</taxon>
        <taxon>Vespinae</taxon>
        <taxon>Vespula</taxon>
    </lineage>
</organism>
<dbReference type="InterPro" id="IPR049769">
    <property type="entry name" value="OTU_OTU"/>
</dbReference>
<dbReference type="InterPro" id="IPR003323">
    <property type="entry name" value="OTU_dom"/>
</dbReference>
<evidence type="ECO:0000259" key="2">
    <source>
        <dbReference type="PROSITE" id="PS50802"/>
    </source>
</evidence>
<dbReference type="Proteomes" id="UP001607303">
    <property type="component" value="Unassembled WGS sequence"/>
</dbReference>
<dbReference type="InterPro" id="IPR049770">
    <property type="entry name" value="OTU_Tudor"/>
</dbReference>
<dbReference type="PANTHER" id="PTHR12419">
    <property type="entry name" value="OTU DOMAIN CONTAINING PROTEIN"/>
    <property type="match status" value="1"/>
</dbReference>
<dbReference type="InterPro" id="IPR050704">
    <property type="entry name" value="Peptidase_C85-like"/>
</dbReference>
<dbReference type="Pfam" id="PF02338">
    <property type="entry name" value="OTU"/>
    <property type="match status" value="1"/>
</dbReference>
<dbReference type="PROSITE" id="PS50802">
    <property type="entry name" value="OTU"/>
    <property type="match status" value="1"/>
</dbReference>
<evidence type="ECO:0000256" key="1">
    <source>
        <dbReference type="SAM" id="MobiDB-lite"/>
    </source>
</evidence>
<proteinExistence type="predicted"/>
<sequence length="923" mass="104676">TMEISPRKSSKRTQEHVDEWLLSQGYFRKHIPRDPTCLFRAVSEQVYLTQYYHIRVRKECVQFMQENKGLFEECITIPFEIYLEQMTCFTEAGGSNEIQAMSLLYKRDVILFNGQKQTCKQLTNHGFTNYIRLCYTPQKQYESVYSKDFVKQAGFCQSIIYEILYKDVFDTENLDHTVYTMLHNRNSTLRHDKFFSKGNLDMREELSAEIYKRLENTCEGTPDCFPKGVPPFPYRVAKAIDVNIYRNIDFDVWHEIRRGIYNSNGLQIGDKCIIEIDFDKIDLALKNSQSSNQSKLSQQKLSQNPTILCGHIQEINKNEGSVVVFIEEFGEKKTVPYSSLKPLSLRKNKQNNWPSTSKKNLQLIDSNQKYKKFSNASSSKTKEQANYADHIFEKNLNECSITASIASTSGTACIASTSGTACIASTSGTANMTTPLLATSTAATLMKITNNDSNNEDIKREDLPALQWQKQECHNQGQMVGESSLGKSQNYTANKNTRGQGDKDKKTTKTGKDNSQTMIGNTSSYYVASNDNSYPSVSYMPGYTGELIPANQMNRTLRNIDNLTQKSMDLSSCDLPLSDPATLKFFYNLGLECFRVNYAWNYGPNGQLASSESWYTAGPSMASSNTNATRNIGEVQNINTCVMEEEKPIEQKENSDNNGNNAIIPQLAQKTMNTCLNNVTDLQRDKLKKVEKNIAPSTHENIKDAENVNKDKQRTNNTAPRFKKNTPKDQPYSEQRYSHNKKLSKHCEHNCLLREFQNVSNSQIGDMQAPLANTVLNPVHISPGMANTYHLSYVQQQSPYANVSYCEHEVDTYGGSYYMSQGGFPNITCVPNPDVVDANNTHSFLPYFYPSAEIYPPVYSSSAYSAYMHAQQTAYGGLPPQNIHDSWYSFPEQYYYLQYSPVPFRTTEHSSEMGQGNNSNSST</sequence>
<name>A0ABD2CSR9_VESMC</name>
<keyword evidence="4" id="KW-1185">Reference proteome</keyword>
<reference evidence="3 4" key="1">
    <citation type="journal article" date="2024" name="Ann. Entomol. Soc. Am.">
        <title>Genomic analyses of the southern and eastern yellowjacket wasps (Hymenoptera: Vespidae) reveal evolutionary signatures of social life.</title>
        <authorList>
            <person name="Catto M.A."/>
            <person name="Caine P.B."/>
            <person name="Orr S.E."/>
            <person name="Hunt B.G."/>
            <person name="Goodisman M.A.D."/>
        </authorList>
    </citation>
    <scope>NUCLEOTIDE SEQUENCE [LARGE SCALE GENOMIC DNA]</scope>
    <source>
        <strain evidence="3">232</strain>
        <tissue evidence="3">Head and thorax</tissue>
    </source>
</reference>
<dbReference type="PANTHER" id="PTHR12419:SF115">
    <property type="entry name" value="PROTEIN OVARIAN TUMOR LOCUS-RELATED"/>
    <property type="match status" value="1"/>
</dbReference>
<evidence type="ECO:0000313" key="3">
    <source>
        <dbReference type="EMBL" id="KAL2748168.1"/>
    </source>
</evidence>
<dbReference type="EMBL" id="JAYRBN010000032">
    <property type="protein sequence ID" value="KAL2748168.1"/>
    <property type="molecule type" value="Genomic_DNA"/>
</dbReference>
<feature type="compositionally biased region" description="Basic and acidic residues" evidence="1">
    <location>
        <begin position="500"/>
        <end position="512"/>
    </location>
</feature>
<dbReference type="InterPro" id="IPR038765">
    <property type="entry name" value="Papain-like_cys_pep_sf"/>
</dbReference>
<accession>A0ABD2CSR9</accession>
<dbReference type="SUPFAM" id="SSF54001">
    <property type="entry name" value="Cysteine proteinases"/>
    <property type="match status" value="1"/>
</dbReference>
<protein>
    <submittedName>
        <fullName evidence="3">Myb-like protein I</fullName>
    </submittedName>
</protein>
<gene>
    <name evidence="3" type="ORF">V1477_003453</name>
</gene>
<evidence type="ECO:0000313" key="4">
    <source>
        <dbReference type="Proteomes" id="UP001607303"/>
    </source>
</evidence>
<feature type="non-terminal residue" evidence="3">
    <location>
        <position position="1"/>
    </location>
</feature>
<feature type="domain" description="OTU" evidence="2">
    <location>
        <begin position="26"/>
        <end position="147"/>
    </location>
</feature>
<dbReference type="CDD" id="cd20380">
    <property type="entry name" value="Tudor_TDRD13-like"/>
    <property type="match status" value="1"/>
</dbReference>
<comment type="caution">
    <text evidence="3">The sequence shown here is derived from an EMBL/GenBank/DDBJ whole genome shotgun (WGS) entry which is preliminary data.</text>
</comment>
<dbReference type="AlphaFoldDB" id="A0ABD2CSR9"/>
<feature type="region of interest" description="Disordered" evidence="1">
    <location>
        <begin position="697"/>
        <end position="736"/>
    </location>
</feature>
<feature type="compositionally biased region" description="Polar residues" evidence="1">
    <location>
        <begin position="485"/>
        <end position="498"/>
    </location>
</feature>
<dbReference type="Gene3D" id="3.90.70.80">
    <property type="match status" value="1"/>
</dbReference>
<feature type="region of interest" description="Disordered" evidence="1">
    <location>
        <begin position="471"/>
        <end position="516"/>
    </location>
</feature>
<dbReference type="CDD" id="cd22753">
    <property type="entry name" value="OTU_ALG13-like"/>
    <property type="match status" value="1"/>
</dbReference>
<feature type="compositionally biased region" description="Basic and acidic residues" evidence="1">
    <location>
        <begin position="700"/>
        <end position="714"/>
    </location>
</feature>